<sequence length="144" mass="16948">MLEGLDGISLFKWNFKLEGKLKENLNFQELLQKFDTCLWTNVTKEWFLSFRSSSQKYSGKEGVRAAPLNSLCLQIQKFPNGKIWRILVCCFSAIKDHWLNFLIAVREVDLKEKERERKRTGYNLHRCAVPVFDYESSSIRCFAN</sequence>
<reference evidence="2" key="1">
    <citation type="submission" date="2024-07" db="EMBL/GenBank/DDBJ databases">
        <title>Two chromosome-level genome assemblies of Korean endemic species Abeliophyllum distichum and Forsythia ovata (Oleaceae).</title>
        <authorList>
            <person name="Jang H."/>
        </authorList>
    </citation>
    <scope>NUCLEOTIDE SEQUENCE [LARGE SCALE GENOMIC DNA]</scope>
</reference>
<dbReference type="AlphaFoldDB" id="A0ABD1TN08"/>
<proteinExistence type="predicted"/>
<gene>
    <name evidence="1" type="ORF">Fot_28079</name>
</gene>
<accession>A0ABD1TN08</accession>
<evidence type="ECO:0000313" key="1">
    <source>
        <dbReference type="EMBL" id="KAL2514108.1"/>
    </source>
</evidence>
<organism evidence="1 2">
    <name type="scientific">Forsythia ovata</name>
    <dbReference type="NCBI Taxonomy" id="205694"/>
    <lineage>
        <taxon>Eukaryota</taxon>
        <taxon>Viridiplantae</taxon>
        <taxon>Streptophyta</taxon>
        <taxon>Embryophyta</taxon>
        <taxon>Tracheophyta</taxon>
        <taxon>Spermatophyta</taxon>
        <taxon>Magnoliopsida</taxon>
        <taxon>eudicotyledons</taxon>
        <taxon>Gunneridae</taxon>
        <taxon>Pentapetalae</taxon>
        <taxon>asterids</taxon>
        <taxon>lamiids</taxon>
        <taxon>Lamiales</taxon>
        <taxon>Oleaceae</taxon>
        <taxon>Forsythieae</taxon>
        <taxon>Forsythia</taxon>
    </lineage>
</organism>
<dbReference type="EMBL" id="JBFOLJ010000008">
    <property type="protein sequence ID" value="KAL2514108.1"/>
    <property type="molecule type" value="Genomic_DNA"/>
</dbReference>
<keyword evidence="2" id="KW-1185">Reference proteome</keyword>
<comment type="caution">
    <text evidence="1">The sequence shown here is derived from an EMBL/GenBank/DDBJ whole genome shotgun (WGS) entry which is preliminary data.</text>
</comment>
<protein>
    <submittedName>
        <fullName evidence="1">Uncharacterized protein</fullName>
    </submittedName>
</protein>
<dbReference type="Proteomes" id="UP001604277">
    <property type="component" value="Unassembled WGS sequence"/>
</dbReference>
<evidence type="ECO:0000313" key="2">
    <source>
        <dbReference type="Proteomes" id="UP001604277"/>
    </source>
</evidence>
<name>A0ABD1TN08_9LAMI</name>